<evidence type="ECO:0000313" key="1">
    <source>
        <dbReference type="EMBL" id="MBB2506475.1"/>
    </source>
</evidence>
<reference evidence="1 2" key="1">
    <citation type="submission" date="2020-08" db="EMBL/GenBank/DDBJ databases">
        <title>Amycolatopsis echigonensis JCM 21831.</title>
        <authorList>
            <person name="Tedsree N."/>
            <person name="Kuncharoen N."/>
            <person name="Likhitwitayawuid K."/>
            <person name="Tanasupawat S."/>
        </authorList>
    </citation>
    <scope>NUCLEOTIDE SEQUENCE [LARGE SCALE GENOMIC DNA]</scope>
    <source>
        <strain evidence="1 2">JCM 21831</strain>
    </source>
</reference>
<dbReference type="AlphaFoldDB" id="A0A8E2BAM8"/>
<dbReference type="RefSeq" id="WP_183127981.1">
    <property type="nucleotide sequence ID" value="NZ_JACJHR010000199.1"/>
</dbReference>
<sequence>MTGRRVISDYPHQLAGHCGSGALRDLMQWARLSYDETPLDEGTVFGLGGAPSGSPGPAR</sequence>
<evidence type="ECO:0000313" key="2">
    <source>
        <dbReference type="Proteomes" id="UP000550260"/>
    </source>
</evidence>
<dbReference type="Proteomes" id="UP000550260">
    <property type="component" value="Unassembled WGS sequence"/>
</dbReference>
<dbReference type="EMBL" id="JACJHR010000199">
    <property type="protein sequence ID" value="MBB2506475.1"/>
    <property type="molecule type" value="Genomic_DNA"/>
</dbReference>
<protein>
    <submittedName>
        <fullName evidence="1">Uncharacterized protein</fullName>
    </submittedName>
</protein>
<gene>
    <name evidence="1" type="ORF">H5411_46160</name>
</gene>
<proteinExistence type="predicted"/>
<accession>A0A8E2BAM8</accession>
<organism evidence="1 2">
    <name type="scientific">Amycolatopsis echigonensis</name>
    <dbReference type="NCBI Taxonomy" id="2576905"/>
    <lineage>
        <taxon>Bacteria</taxon>
        <taxon>Bacillati</taxon>
        <taxon>Actinomycetota</taxon>
        <taxon>Actinomycetes</taxon>
        <taxon>Pseudonocardiales</taxon>
        <taxon>Pseudonocardiaceae</taxon>
        <taxon>Amycolatopsis</taxon>
    </lineage>
</organism>
<name>A0A8E2BAM8_9PSEU</name>
<comment type="caution">
    <text evidence="1">The sequence shown here is derived from an EMBL/GenBank/DDBJ whole genome shotgun (WGS) entry which is preliminary data.</text>
</comment>